<dbReference type="AlphaFoldDB" id="A0A2T3A0F6"/>
<gene>
    <name evidence="1" type="ORF">BD289DRAFT_62340</name>
</gene>
<protein>
    <submittedName>
        <fullName evidence="1">Uncharacterized protein</fullName>
    </submittedName>
</protein>
<evidence type="ECO:0000313" key="1">
    <source>
        <dbReference type="EMBL" id="PSR80563.1"/>
    </source>
</evidence>
<proteinExistence type="predicted"/>
<dbReference type="EMBL" id="KZ678526">
    <property type="protein sequence ID" value="PSR80563.1"/>
    <property type="molecule type" value="Genomic_DNA"/>
</dbReference>
<dbReference type="InParanoid" id="A0A2T3A0F6"/>
<organism evidence="1 2">
    <name type="scientific">Coniella lustricola</name>
    <dbReference type="NCBI Taxonomy" id="2025994"/>
    <lineage>
        <taxon>Eukaryota</taxon>
        <taxon>Fungi</taxon>
        <taxon>Dikarya</taxon>
        <taxon>Ascomycota</taxon>
        <taxon>Pezizomycotina</taxon>
        <taxon>Sordariomycetes</taxon>
        <taxon>Sordariomycetidae</taxon>
        <taxon>Diaporthales</taxon>
        <taxon>Schizoparmaceae</taxon>
        <taxon>Coniella</taxon>
    </lineage>
</organism>
<evidence type="ECO:0000313" key="2">
    <source>
        <dbReference type="Proteomes" id="UP000241462"/>
    </source>
</evidence>
<name>A0A2T3A0F6_9PEZI</name>
<accession>A0A2T3A0F6</accession>
<reference evidence="1 2" key="1">
    <citation type="journal article" date="2018" name="Mycol. Prog.">
        <title>Coniella lustricola, a new species from submerged detritus.</title>
        <authorList>
            <person name="Raudabaugh D.B."/>
            <person name="Iturriaga T."/>
            <person name="Carver A."/>
            <person name="Mondo S."/>
            <person name="Pangilinan J."/>
            <person name="Lipzen A."/>
            <person name="He G."/>
            <person name="Amirebrahimi M."/>
            <person name="Grigoriev I.V."/>
            <person name="Miller A.N."/>
        </authorList>
    </citation>
    <scope>NUCLEOTIDE SEQUENCE [LARGE SCALE GENOMIC DNA]</scope>
    <source>
        <strain evidence="1 2">B22-T-1</strain>
    </source>
</reference>
<dbReference type="Proteomes" id="UP000241462">
    <property type="component" value="Unassembled WGS sequence"/>
</dbReference>
<keyword evidence="2" id="KW-1185">Reference proteome</keyword>
<sequence>MVLSAPSSGPPLVRQVDLHSWFECHLRDTCFRQIVPGALVYGLMLWGPCITTLGCLSSIPCASVCRAVSVRSFPAGTVDGGWSLFWLLLGAGDYASSRGGAESTYGLSGFVRTIRSCTRRCGYRGPVSNAAVLSSGSVTAPSVYKHVHVHVHLTLTLCFTSRWDYSTATSD</sequence>